<evidence type="ECO:0000259" key="4">
    <source>
        <dbReference type="Pfam" id="PF00557"/>
    </source>
</evidence>
<dbReference type="Pfam" id="PF00557">
    <property type="entry name" value="Peptidase_M24"/>
    <property type="match status" value="1"/>
</dbReference>
<protein>
    <submittedName>
        <fullName evidence="7">Peptidase M24</fullName>
    </submittedName>
</protein>
<keyword evidence="2" id="KW-0479">Metal-binding</keyword>
<evidence type="ECO:0000256" key="3">
    <source>
        <dbReference type="ARBA" id="ARBA00022801"/>
    </source>
</evidence>
<dbReference type="Gene3D" id="3.40.350.10">
    <property type="entry name" value="Creatinase/prolidase N-terminal domain"/>
    <property type="match status" value="2"/>
</dbReference>
<feature type="domain" description="Creatinase N-terminal" evidence="5">
    <location>
        <begin position="17"/>
        <end position="153"/>
    </location>
</feature>
<dbReference type="InterPro" id="IPR033740">
    <property type="entry name" value="Pept_M24B"/>
</dbReference>
<keyword evidence="3" id="KW-0378">Hydrolase</keyword>
<dbReference type="InterPro" id="IPR000587">
    <property type="entry name" value="Creatinase_N"/>
</dbReference>
<name>A0A081B9Z8_9HYPH</name>
<dbReference type="Pfam" id="PF16188">
    <property type="entry name" value="Peptidase_M24_C"/>
    <property type="match status" value="1"/>
</dbReference>
<evidence type="ECO:0000256" key="1">
    <source>
        <dbReference type="ARBA" id="ARBA00008766"/>
    </source>
</evidence>
<evidence type="ECO:0000313" key="7">
    <source>
        <dbReference type="EMBL" id="GAK44866.1"/>
    </source>
</evidence>
<feature type="domain" description="Peptidase M24 C-terminal" evidence="6">
    <location>
        <begin position="544"/>
        <end position="605"/>
    </location>
</feature>
<dbReference type="InterPro" id="IPR032416">
    <property type="entry name" value="Peptidase_M24_C"/>
</dbReference>
<dbReference type="FunFam" id="3.90.230.10:FF:000009">
    <property type="entry name" value="xaa-Pro aminopeptidase 2"/>
    <property type="match status" value="1"/>
</dbReference>
<dbReference type="Pfam" id="PF16189">
    <property type="entry name" value="Creatinase_N_2"/>
    <property type="match status" value="1"/>
</dbReference>
<reference evidence="7 8" key="1">
    <citation type="submission" date="2014-07" db="EMBL/GenBank/DDBJ databases">
        <title>Tepidicaulis marinum gen. nov., sp. nov., a novel marine bacterium denitrifying nitrate to nitrous oxide strictly under microaerobic conditions.</title>
        <authorList>
            <person name="Takeuchi M."/>
            <person name="Yamagishi T."/>
            <person name="Kamagata Y."/>
            <person name="Oshima K."/>
            <person name="Hattori M."/>
            <person name="Katayama T."/>
            <person name="Hanada S."/>
            <person name="Tamaki H."/>
            <person name="Marumo K."/>
            <person name="Maeda H."/>
            <person name="Nedachi M."/>
            <person name="Iwasaki W."/>
            <person name="Suwa Y."/>
            <person name="Sakata S."/>
        </authorList>
    </citation>
    <scope>NUCLEOTIDE SEQUENCE [LARGE SCALE GENOMIC DNA]</scope>
    <source>
        <strain evidence="7 8">MA2</strain>
    </source>
</reference>
<sequence>MFQTYDDSADPTLGAARVARLRALLKEEGLAGFLIPRADEHQGEYVPPRAERLKWLTGFSGSAGMAAVLEEKAAVFVDGRYTLQVREQVDTEIFETCHMVDMPLGTWLAKHLKGGAKLAYDPWLHTVDGVARLKKALAGTGAELVPVTENLIDRIWEDQPPPPAAKVEAHSAELAGEAAQEKLARVAKVLEDKKADAAVLTMPDSIAWLFNIRGGDVSHTPLPLSFSILRADGSADLFIDSAKLSDETRAHLGNVVTLHEPDAFGVNLGELGESGAHVQIDPASCADWINSKLLASGAKVQHGADPCELPKACKNAREVQGAKDAHERDGAALVRFLAWLDAHAPLGEVDEISAAKQLESFRAETGALKDISFDTISGAGEHGAVVHYRVTEATNRKLNVGELYLVDSGAQYLDGTTDVTRTIAIGKPSAEMKDRFTRVLKGHIALSMARFPEGTTGAQLDALARMALWQAGLDFDHGTGHGVGSYLSVHEGPQRISKAGHEPLRPGMIVSNEPGYYKTGAYGIRIENLQVVTPAAMIDGGERPMLGFETLTLAPIDRRLIDPALLNADERAWLNAYHARVEKVLKEKLTDGQEQAWLSEACRPV</sequence>
<dbReference type="Proteomes" id="UP000028702">
    <property type="component" value="Unassembled WGS sequence"/>
</dbReference>
<dbReference type="STRING" id="1333998.M2A_1365"/>
<dbReference type="InterPro" id="IPR050422">
    <property type="entry name" value="X-Pro_aminopeptidase_P"/>
</dbReference>
<evidence type="ECO:0000259" key="6">
    <source>
        <dbReference type="Pfam" id="PF16188"/>
    </source>
</evidence>
<dbReference type="Gene3D" id="3.90.230.10">
    <property type="entry name" value="Creatinase/methionine aminopeptidase superfamily"/>
    <property type="match status" value="1"/>
</dbReference>
<dbReference type="Pfam" id="PF01321">
    <property type="entry name" value="Creatinase_N"/>
    <property type="match status" value="1"/>
</dbReference>
<proteinExistence type="inferred from homology"/>
<keyword evidence="8" id="KW-1185">Reference proteome</keyword>
<organism evidence="7 8">
    <name type="scientific">Tepidicaulis marinus</name>
    <dbReference type="NCBI Taxonomy" id="1333998"/>
    <lineage>
        <taxon>Bacteria</taxon>
        <taxon>Pseudomonadati</taxon>
        <taxon>Pseudomonadota</taxon>
        <taxon>Alphaproteobacteria</taxon>
        <taxon>Hyphomicrobiales</taxon>
        <taxon>Parvibaculaceae</taxon>
        <taxon>Tepidicaulis</taxon>
    </lineage>
</organism>
<dbReference type="eggNOG" id="COG0006">
    <property type="taxonomic scope" value="Bacteria"/>
</dbReference>
<comment type="similarity">
    <text evidence="1">Belongs to the peptidase M24B family.</text>
</comment>
<accession>A0A081B9Z8</accession>
<comment type="caution">
    <text evidence="7">The sequence shown here is derived from an EMBL/GenBank/DDBJ whole genome shotgun (WGS) entry which is preliminary data.</text>
</comment>
<evidence type="ECO:0000259" key="5">
    <source>
        <dbReference type="Pfam" id="PF01321"/>
    </source>
</evidence>
<dbReference type="InterPro" id="IPR000994">
    <property type="entry name" value="Pept_M24"/>
</dbReference>
<evidence type="ECO:0000313" key="8">
    <source>
        <dbReference type="Proteomes" id="UP000028702"/>
    </source>
</evidence>
<dbReference type="PANTHER" id="PTHR43763">
    <property type="entry name" value="XAA-PRO AMINOPEPTIDASE 1"/>
    <property type="match status" value="1"/>
</dbReference>
<dbReference type="EMBL" id="BBIO01000005">
    <property type="protein sequence ID" value="GAK44866.1"/>
    <property type="molecule type" value="Genomic_DNA"/>
</dbReference>
<dbReference type="SUPFAM" id="SSF53092">
    <property type="entry name" value="Creatinase/prolidase N-terminal domain"/>
    <property type="match status" value="1"/>
</dbReference>
<dbReference type="CDD" id="cd01085">
    <property type="entry name" value="APP"/>
    <property type="match status" value="1"/>
</dbReference>
<dbReference type="SUPFAM" id="SSF55920">
    <property type="entry name" value="Creatinase/aminopeptidase"/>
    <property type="match status" value="1"/>
</dbReference>
<dbReference type="PANTHER" id="PTHR43763:SF6">
    <property type="entry name" value="XAA-PRO AMINOPEPTIDASE 1"/>
    <property type="match status" value="1"/>
</dbReference>
<dbReference type="AlphaFoldDB" id="A0A081B9Z8"/>
<dbReference type="GO" id="GO:0005737">
    <property type="term" value="C:cytoplasm"/>
    <property type="evidence" value="ECO:0007669"/>
    <property type="project" value="UniProtKB-ARBA"/>
</dbReference>
<dbReference type="GO" id="GO:0070006">
    <property type="term" value="F:metalloaminopeptidase activity"/>
    <property type="evidence" value="ECO:0007669"/>
    <property type="project" value="InterPro"/>
</dbReference>
<feature type="domain" description="Peptidase M24" evidence="4">
    <location>
        <begin position="323"/>
        <end position="533"/>
    </location>
</feature>
<dbReference type="InterPro" id="IPR029149">
    <property type="entry name" value="Creatin/AminoP/Spt16_N"/>
</dbReference>
<dbReference type="InterPro" id="IPR036005">
    <property type="entry name" value="Creatinase/aminopeptidase-like"/>
</dbReference>
<gene>
    <name evidence="7" type="ORF">M2A_1365</name>
</gene>
<evidence type="ECO:0000256" key="2">
    <source>
        <dbReference type="ARBA" id="ARBA00022723"/>
    </source>
</evidence>
<dbReference type="RefSeq" id="WP_045444818.1">
    <property type="nucleotide sequence ID" value="NZ_BBIO01000005.1"/>
</dbReference>
<dbReference type="GO" id="GO:0046872">
    <property type="term" value="F:metal ion binding"/>
    <property type="evidence" value="ECO:0007669"/>
    <property type="project" value="UniProtKB-KW"/>
</dbReference>